<evidence type="ECO:0000313" key="1">
    <source>
        <dbReference type="EMBL" id="CAK9096867.1"/>
    </source>
</evidence>
<protein>
    <submittedName>
        <fullName evidence="1">Uncharacterized protein</fullName>
    </submittedName>
</protein>
<dbReference type="Proteomes" id="UP001642484">
    <property type="component" value="Unassembled WGS sequence"/>
</dbReference>
<evidence type="ECO:0000313" key="2">
    <source>
        <dbReference type="Proteomes" id="UP001642484"/>
    </source>
</evidence>
<accession>A0ABP0R8H2</accession>
<keyword evidence="2" id="KW-1185">Reference proteome</keyword>
<feature type="non-terminal residue" evidence="1">
    <location>
        <position position="239"/>
    </location>
</feature>
<sequence length="239" mass="27142">MCHLCICGQGIDWEDLKAADEAMDASYVEEIQTPWSRESPLTRLLLHDAGPNGKSKFHQMDIWHAIHLGIGKSWIASGVLMLQKIIPESNIDKRVAVIAAGYKDFCKREKIDPVIRRIDKETFGQSSKERTGSWNKAAVTSNFMRYLEDFCREHAEQIRGDERLKIFCFFPAMAHGTQCVNRFMKGIYEQDVFIDSGVAGHLSDCLYQFIAAYCYQADAAFQAGEVLFALFPKLHAVHE</sequence>
<comment type="caution">
    <text evidence="1">The sequence shown here is derived from an EMBL/GenBank/DDBJ whole genome shotgun (WGS) entry which is preliminary data.</text>
</comment>
<name>A0ABP0R8H2_9DINO</name>
<gene>
    <name evidence="1" type="ORF">CCMP2556_LOCUS46037</name>
</gene>
<dbReference type="EMBL" id="CAXAMN010025669">
    <property type="protein sequence ID" value="CAK9096867.1"/>
    <property type="molecule type" value="Genomic_DNA"/>
</dbReference>
<proteinExistence type="predicted"/>
<reference evidence="1 2" key="1">
    <citation type="submission" date="2024-02" db="EMBL/GenBank/DDBJ databases">
        <authorList>
            <person name="Chen Y."/>
            <person name="Shah S."/>
            <person name="Dougan E. K."/>
            <person name="Thang M."/>
            <person name="Chan C."/>
        </authorList>
    </citation>
    <scope>NUCLEOTIDE SEQUENCE [LARGE SCALE GENOMIC DNA]</scope>
</reference>
<organism evidence="1 2">
    <name type="scientific">Durusdinium trenchii</name>
    <dbReference type="NCBI Taxonomy" id="1381693"/>
    <lineage>
        <taxon>Eukaryota</taxon>
        <taxon>Sar</taxon>
        <taxon>Alveolata</taxon>
        <taxon>Dinophyceae</taxon>
        <taxon>Suessiales</taxon>
        <taxon>Symbiodiniaceae</taxon>
        <taxon>Durusdinium</taxon>
    </lineage>
</organism>